<dbReference type="CDD" id="cd01638">
    <property type="entry name" value="CysQ"/>
    <property type="match status" value="1"/>
</dbReference>
<evidence type="ECO:0000256" key="1">
    <source>
        <dbReference type="ARBA" id="ARBA00001625"/>
    </source>
</evidence>
<dbReference type="PROSITE" id="PS00629">
    <property type="entry name" value="IMP_1"/>
    <property type="match status" value="1"/>
</dbReference>
<keyword evidence="4" id="KW-0378">Hydrolase</keyword>
<comment type="catalytic activity">
    <reaction evidence="1 4">
        <text>adenosine 3',5'-bisphosphate + H2O = AMP + phosphate</text>
        <dbReference type="Rhea" id="RHEA:10040"/>
        <dbReference type="ChEBI" id="CHEBI:15377"/>
        <dbReference type="ChEBI" id="CHEBI:43474"/>
        <dbReference type="ChEBI" id="CHEBI:58343"/>
        <dbReference type="ChEBI" id="CHEBI:456215"/>
        <dbReference type="EC" id="3.1.3.7"/>
    </reaction>
</comment>
<dbReference type="EMBL" id="QLLQ01000010">
    <property type="protein sequence ID" value="RAJ22244.1"/>
    <property type="molecule type" value="Genomic_DNA"/>
</dbReference>
<dbReference type="Pfam" id="PF00459">
    <property type="entry name" value="Inositol_P"/>
    <property type="match status" value="1"/>
</dbReference>
<dbReference type="Gene3D" id="3.30.540.10">
    <property type="entry name" value="Fructose-1,6-Bisphosphatase, subunit A, domain 1"/>
    <property type="match status" value="1"/>
</dbReference>
<evidence type="ECO:0000256" key="5">
    <source>
        <dbReference type="PIRSR" id="PIRSR600760-2"/>
    </source>
</evidence>
<sequence length="261" mass="29260">MNLKTAITAALEAGKVILDIYHSDDFGVALKDDKSPLTKADIAAHNMIIAYLNETGIPILSEEGNSIPYNVRKDWKQLWIVDPLDGTKEFIKRNGEFTVNIALIENQKPVLGVIFVPVSGELYFSTKETGAFKVTVDLNNFEVDALMEKCVKLPIQREDKTFTILASRSHRSVETDDYINAMRIKHGTVNLISKGSSLKFCMVAEGLADCYPRFGPTMEWDTAAGQAICEHAGFEVMDWETQKTMLYNREALLNNWFVVGK</sequence>
<dbReference type="RefSeq" id="WP_245905315.1">
    <property type="nucleotide sequence ID" value="NZ_LZRN01000016.1"/>
</dbReference>
<keyword evidence="4" id="KW-1003">Cell membrane</keyword>
<dbReference type="GO" id="GO:0008441">
    <property type="term" value="F:3'(2'),5'-bisphosphate nucleotidase activity"/>
    <property type="evidence" value="ECO:0007669"/>
    <property type="project" value="UniProtKB-UniRule"/>
</dbReference>
<comment type="cofactor">
    <cofactor evidence="4 5">
        <name>Mg(2+)</name>
        <dbReference type="ChEBI" id="CHEBI:18420"/>
    </cofactor>
</comment>
<feature type="binding site" evidence="4">
    <location>
        <position position="62"/>
    </location>
    <ligand>
        <name>substrate</name>
    </ligand>
</feature>
<dbReference type="GO" id="GO:0000103">
    <property type="term" value="P:sulfate assimilation"/>
    <property type="evidence" value="ECO:0007669"/>
    <property type="project" value="TreeGrafter"/>
</dbReference>
<dbReference type="GO" id="GO:0000287">
    <property type="term" value="F:magnesium ion binding"/>
    <property type="evidence" value="ECO:0007669"/>
    <property type="project" value="UniProtKB-UniRule"/>
</dbReference>
<feature type="binding site" evidence="5">
    <location>
        <position position="221"/>
    </location>
    <ligand>
        <name>Mg(2+)</name>
        <dbReference type="ChEBI" id="CHEBI:18420"/>
        <label>1</label>
        <note>catalytic</note>
    </ligand>
</feature>
<feature type="binding site" evidence="4">
    <location>
        <position position="85"/>
    </location>
    <ligand>
        <name>Mg(2+)</name>
        <dbReference type="ChEBI" id="CHEBI:18420"/>
        <label>2</label>
    </ligand>
</feature>
<feature type="binding site" evidence="4">
    <location>
        <position position="84"/>
    </location>
    <ligand>
        <name>Mg(2+)</name>
        <dbReference type="ChEBI" id="CHEBI:18420"/>
        <label>1</label>
    </ligand>
</feature>
<dbReference type="SUPFAM" id="SSF56655">
    <property type="entry name" value="Carbohydrate phosphatase"/>
    <property type="match status" value="1"/>
</dbReference>
<gene>
    <name evidence="4" type="primary">cysQ</name>
    <name evidence="6" type="ORF">LX77_02555</name>
</gene>
<feature type="binding site" evidence="4">
    <location>
        <position position="62"/>
    </location>
    <ligand>
        <name>Mg(2+)</name>
        <dbReference type="ChEBI" id="CHEBI:18420"/>
        <label>1</label>
    </ligand>
</feature>
<dbReference type="PANTHER" id="PTHR43028">
    <property type="entry name" value="3'(2'),5'-BISPHOSPHATE NUCLEOTIDASE 1"/>
    <property type="match status" value="1"/>
</dbReference>
<proteinExistence type="inferred from homology"/>
<dbReference type="HAMAP" id="MF_02095">
    <property type="entry name" value="CysQ"/>
    <property type="match status" value="1"/>
</dbReference>
<dbReference type="NCBIfam" id="TIGR01331">
    <property type="entry name" value="bisphos_cysQ"/>
    <property type="match status" value="1"/>
</dbReference>
<comment type="similarity">
    <text evidence="4">Belongs to the inositol monophosphatase superfamily. CysQ family.</text>
</comment>
<keyword evidence="2 4" id="KW-0479">Metal-binding</keyword>
<comment type="caution">
    <text evidence="6">The sequence shown here is derived from an EMBL/GenBank/DDBJ whole genome shotgun (WGS) entry which is preliminary data.</text>
</comment>
<feature type="binding site" evidence="4">
    <location>
        <position position="221"/>
    </location>
    <ligand>
        <name>substrate</name>
    </ligand>
</feature>
<dbReference type="GO" id="GO:0050427">
    <property type="term" value="P:3'-phosphoadenosine 5'-phosphosulfate metabolic process"/>
    <property type="evidence" value="ECO:0007669"/>
    <property type="project" value="TreeGrafter"/>
</dbReference>
<feature type="binding site" evidence="4">
    <location>
        <position position="221"/>
    </location>
    <ligand>
        <name>Mg(2+)</name>
        <dbReference type="ChEBI" id="CHEBI:18420"/>
        <label>2</label>
    </ligand>
</feature>
<dbReference type="InterPro" id="IPR020583">
    <property type="entry name" value="Inositol_monoP_metal-BS"/>
</dbReference>
<keyword evidence="3 4" id="KW-0460">Magnesium</keyword>
<feature type="binding site" evidence="5">
    <location>
        <position position="62"/>
    </location>
    <ligand>
        <name>Mg(2+)</name>
        <dbReference type="ChEBI" id="CHEBI:18420"/>
        <label>1</label>
        <note>catalytic</note>
    </ligand>
</feature>
<keyword evidence="7" id="KW-1185">Reference proteome</keyword>
<feature type="binding site" evidence="5">
    <location>
        <position position="85"/>
    </location>
    <ligand>
        <name>Mg(2+)</name>
        <dbReference type="ChEBI" id="CHEBI:18420"/>
        <label>1</label>
        <note>catalytic</note>
    </ligand>
</feature>
<feature type="binding site" evidence="4">
    <location>
        <position position="82"/>
    </location>
    <ligand>
        <name>Mg(2+)</name>
        <dbReference type="ChEBI" id="CHEBI:18420"/>
        <label>2</label>
    </ligand>
</feature>
<feature type="binding site" evidence="5">
    <location>
        <position position="84"/>
    </location>
    <ligand>
        <name>Mg(2+)</name>
        <dbReference type="ChEBI" id="CHEBI:18420"/>
        <label>1</label>
        <note>catalytic</note>
    </ligand>
</feature>
<evidence type="ECO:0000256" key="3">
    <source>
        <dbReference type="ARBA" id="ARBA00022842"/>
    </source>
</evidence>
<dbReference type="InterPro" id="IPR006240">
    <property type="entry name" value="CysQ"/>
</dbReference>
<feature type="binding site" evidence="4">
    <location>
        <position position="82"/>
    </location>
    <ligand>
        <name>Mg(2+)</name>
        <dbReference type="ChEBI" id="CHEBI:18420"/>
        <label>1</label>
    </ligand>
</feature>
<feature type="binding site" evidence="4">
    <location>
        <begin position="84"/>
        <end position="87"/>
    </location>
    <ligand>
        <name>substrate</name>
    </ligand>
</feature>
<dbReference type="Gene3D" id="3.40.190.80">
    <property type="match status" value="1"/>
</dbReference>
<name>A0A327S2G8_9FLAO</name>
<reference evidence="6 7" key="1">
    <citation type="submission" date="2018-06" db="EMBL/GenBank/DDBJ databases">
        <title>Genomic Encyclopedia of Archaeal and Bacterial Type Strains, Phase II (KMG-II): from individual species to whole genera.</title>
        <authorList>
            <person name="Goeker M."/>
        </authorList>
    </citation>
    <scope>NUCLEOTIDE SEQUENCE [LARGE SCALE GENOMIC DNA]</scope>
    <source>
        <strain evidence="6 7">DSM 12408</strain>
    </source>
</reference>
<comment type="function">
    <text evidence="4">Converts adenosine-3',5'-bisphosphate (PAP) to AMP.</text>
</comment>
<dbReference type="InterPro" id="IPR050725">
    <property type="entry name" value="CysQ/Inositol_MonoPase"/>
</dbReference>
<dbReference type="PRINTS" id="PR00377">
    <property type="entry name" value="IMPHPHTASES"/>
</dbReference>
<dbReference type="GO" id="GO:0005886">
    <property type="term" value="C:plasma membrane"/>
    <property type="evidence" value="ECO:0007669"/>
    <property type="project" value="UniProtKB-SubCell"/>
</dbReference>
<evidence type="ECO:0000256" key="2">
    <source>
        <dbReference type="ARBA" id="ARBA00022723"/>
    </source>
</evidence>
<evidence type="ECO:0000256" key="4">
    <source>
        <dbReference type="HAMAP-Rule" id="MF_02095"/>
    </source>
</evidence>
<dbReference type="EC" id="3.1.3.7" evidence="4"/>
<comment type="subcellular location">
    <subcellularLocation>
        <location evidence="4">Cell membrane</location>
        <topology evidence="4">Peripheral membrane protein</topology>
        <orientation evidence="4">Cytoplasmic side</orientation>
    </subcellularLocation>
</comment>
<keyword evidence="4" id="KW-0472">Membrane</keyword>
<dbReference type="Proteomes" id="UP000248987">
    <property type="component" value="Unassembled WGS sequence"/>
</dbReference>
<evidence type="ECO:0000313" key="6">
    <source>
        <dbReference type="EMBL" id="RAJ22244.1"/>
    </source>
</evidence>
<feature type="binding site" evidence="5">
    <location>
        <position position="82"/>
    </location>
    <ligand>
        <name>Mg(2+)</name>
        <dbReference type="ChEBI" id="CHEBI:18420"/>
        <label>1</label>
        <note>catalytic</note>
    </ligand>
</feature>
<dbReference type="PANTHER" id="PTHR43028:SF5">
    <property type="entry name" value="3'(2'),5'-BISPHOSPHATE NUCLEOTIDASE 1"/>
    <property type="match status" value="1"/>
</dbReference>
<dbReference type="AlphaFoldDB" id="A0A327S2G8"/>
<evidence type="ECO:0000313" key="7">
    <source>
        <dbReference type="Proteomes" id="UP000248987"/>
    </source>
</evidence>
<organism evidence="6 7">
    <name type="scientific">Gelidibacter algens</name>
    <dbReference type="NCBI Taxonomy" id="49280"/>
    <lineage>
        <taxon>Bacteria</taxon>
        <taxon>Pseudomonadati</taxon>
        <taxon>Bacteroidota</taxon>
        <taxon>Flavobacteriia</taxon>
        <taxon>Flavobacteriales</taxon>
        <taxon>Flavobacteriaceae</taxon>
        <taxon>Gelidibacter</taxon>
    </lineage>
</organism>
<dbReference type="InterPro" id="IPR000760">
    <property type="entry name" value="Inositol_monophosphatase-like"/>
</dbReference>
<protein>
    <recommendedName>
        <fullName evidence="4">3'(2'),5'-bisphosphate nucleotidase CysQ</fullName>
        <ecNumber evidence="4">3.1.3.7</ecNumber>
    </recommendedName>
    <alternativeName>
        <fullName evidence="4">3'(2'),5-bisphosphonucleoside 3'(2')-phosphohydrolase</fullName>
    </alternativeName>
    <alternativeName>
        <fullName evidence="4">3'-phosphoadenosine 5'-phosphate phosphatase</fullName>
        <shortName evidence="4">PAP phosphatase</shortName>
    </alternativeName>
</protein>
<accession>A0A327S2G8</accession>